<sequence>MVPSFITSFSTASFQRTTLSSVSSKPVCYSSPLAESLLSSKCLGLCCAVFVVFLTMALQETLLLDLSFLCTHFIDEFLVSHPRFTGENLEMNKTLYVRVENLAKNHQCSTAQLALAWVLHQGDDVVPIHGTTKIKNLDSNIGALEVNLTEEDLKEISDSVSEEEVAGSRSFFESSEKFSWKYANTPLPKLA</sequence>
<keyword evidence="1" id="KW-0521">NADP</keyword>
<dbReference type="GO" id="GO:0016491">
    <property type="term" value="F:oxidoreductase activity"/>
    <property type="evidence" value="ECO:0007669"/>
    <property type="project" value="UniProtKB-KW"/>
</dbReference>
<evidence type="ECO:0000313" key="4">
    <source>
        <dbReference type="Proteomes" id="UP001515500"/>
    </source>
</evidence>
<gene>
    <name evidence="5" type="primary">LOC120277655</name>
</gene>
<feature type="domain" description="NADP-dependent oxidoreductase" evidence="3">
    <location>
        <begin position="89"/>
        <end position="157"/>
    </location>
</feature>
<dbReference type="PANTHER" id="PTHR43625">
    <property type="entry name" value="AFLATOXIN B1 ALDEHYDE REDUCTASE"/>
    <property type="match status" value="1"/>
</dbReference>
<organism evidence="4 5">
    <name type="scientific">Dioscorea cayennensis subsp. rotundata</name>
    <name type="common">White Guinea yam</name>
    <name type="synonym">Dioscorea rotundata</name>
    <dbReference type="NCBI Taxonomy" id="55577"/>
    <lineage>
        <taxon>Eukaryota</taxon>
        <taxon>Viridiplantae</taxon>
        <taxon>Streptophyta</taxon>
        <taxon>Embryophyta</taxon>
        <taxon>Tracheophyta</taxon>
        <taxon>Spermatophyta</taxon>
        <taxon>Magnoliopsida</taxon>
        <taxon>Liliopsida</taxon>
        <taxon>Dioscoreales</taxon>
        <taxon>Dioscoreaceae</taxon>
        <taxon>Dioscorea</taxon>
    </lineage>
</organism>
<dbReference type="Proteomes" id="UP001515500">
    <property type="component" value="Chromosome 15"/>
</dbReference>
<dbReference type="SUPFAM" id="SSF51430">
    <property type="entry name" value="NAD(P)-linked oxidoreductase"/>
    <property type="match status" value="1"/>
</dbReference>
<keyword evidence="4" id="KW-1185">Reference proteome</keyword>
<dbReference type="InterPro" id="IPR023210">
    <property type="entry name" value="NADP_OxRdtase_dom"/>
</dbReference>
<dbReference type="Gene3D" id="3.20.20.100">
    <property type="entry name" value="NADP-dependent oxidoreductase domain"/>
    <property type="match status" value="1"/>
</dbReference>
<protein>
    <submittedName>
        <fullName evidence="5">Perakine reductase-like</fullName>
    </submittedName>
</protein>
<dbReference type="Pfam" id="PF00248">
    <property type="entry name" value="Aldo_ket_red"/>
    <property type="match status" value="1"/>
</dbReference>
<reference evidence="5" key="1">
    <citation type="submission" date="2025-08" db="UniProtKB">
        <authorList>
            <consortium name="RefSeq"/>
        </authorList>
    </citation>
    <scope>IDENTIFICATION</scope>
</reference>
<evidence type="ECO:0000259" key="3">
    <source>
        <dbReference type="Pfam" id="PF00248"/>
    </source>
</evidence>
<dbReference type="InterPro" id="IPR036812">
    <property type="entry name" value="NAD(P)_OxRdtase_dom_sf"/>
</dbReference>
<keyword evidence="2" id="KW-0560">Oxidoreductase</keyword>
<dbReference type="AlphaFoldDB" id="A0AB40CNS4"/>
<evidence type="ECO:0000313" key="5">
    <source>
        <dbReference type="RefSeq" id="XP_039140446.1"/>
    </source>
</evidence>
<proteinExistence type="predicted"/>
<name>A0AB40CNS4_DIOCR</name>
<dbReference type="InterPro" id="IPR050791">
    <property type="entry name" value="Aldo-Keto_reductase"/>
</dbReference>
<dbReference type="RefSeq" id="XP_039140446.1">
    <property type="nucleotide sequence ID" value="XM_039284512.1"/>
</dbReference>
<dbReference type="PANTHER" id="PTHR43625:SF81">
    <property type="entry name" value="OS01G0618100 PROTEIN"/>
    <property type="match status" value="1"/>
</dbReference>
<accession>A0AB40CNS4</accession>
<dbReference type="GO" id="GO:0005737">
    <property type="term" value="C:cytoplasm"/>
    <property type="evidence" value="ECO:0007669"/>
    <property type="project" value="TreeGrafter"/>
</dbReference>
<dbReference type="GeneID" id="120277655"/>
<evidence type="ECO:0000256" key="1">
    <source>
        <dbReference type="ARBA" id="ARBA00022857"/>
    </source>
</evidence>
<evidence type="ECO:0000256" key="2">
    <source>
        <dbReference type="ARBA" id="ARBA00023002"/>
    </source>
</evidence>